<dbReference type="KEGG" id="tpf:TPHA_0D02820"/>
<dbReference type="InterPro" id="IPR029058">
    <property type="entry name" value="AB_hydrolase_fold"/>
</dbReference>
<dbReference type="Proteomes" id="UP000005666">
    <property type="component" value="Chromosome 4"/>
</dbReference>
<dbReference type="PANTHER" id="PTHR23509:SF10">
    <property type="entry name" value="LD21067P"/>
    <property type="match status" value="1"/>
</dbReference>
<dbReference type="STRING" id="1071381.G8BSU7"/>
<evidence type="ECO:0000313" key="3">
    <source>
        <dbReference type="Proteomes" id="UP000005666"/>
    </source>
</evidence>
<dbReference type="InterPro" id="IPR058055">
    <property type="entry name" value="PA-PLA1"/>
</dbReference>
<keyword evidence="3" id="KW-1185">Reference proteome</keyword>
<name>G8BSU7_TETPH</name>
<dbReference type="AlphaFoldDB" id="G8BSU7"/>
<sequence>MFKKANITLLAQGEKVTSKMTIPVQNLKARWFFATDLPKKKPYDLNYKPTRSPKRFIPFSKFDSSRIETTYLSSFSKDAKKDDKILSNIPVNEDYLFEVNLYDMEIRPVYWSGPIYEIRRGIWFDTKGNPLSHDLTEELEALYQQLKFNKDGVIENQTKDIYNLEGDYEEGSIAMFLDNKSAFLLNDISGGVFQLKFLRSSFGQNVPTNAIKVTREYSNIVSRKVSDKKLGETNGEITDVNANNSLGKIGEMIGLQLTDIFSGTAPEDNGKIETDSKVKSKENEFLSSEMENDYNNSNSTILENPSNNRNVKHLVLCIHGIGQTLGKQYQYVNFAHTINLLRINMKKVYCQSPDMKQINKDAGNNDWQTNCDVQVLPVDWRHDIDFKTDDIDALTTDSMIPNLTEITLRGITPFRKLLGDVGLDVLLYDDPLYKEQILNNTVSKLNGIYNIFKKQNPEFNGKVHIIGHSLGSVIAFDTLSNLSRYKLDFPVEKLFCIGSPVGVYKLVQKTNDWRSKKHATSQINFQAPKVNDLYNIYHINDPIAYRMEPLIDRDLATYEEVYLPHLPVEGITNKMLALGNTLIKDLPMSEKANVTSRKKVILPEVLVKKLKEINSNGRVDYVLTPNLLDMDIISALKSHVSYFEDIDIAGFILKETIKTSEQTNEINAIRIIDTARNKGKSFDKLG</sequence>
<dbReference type="Pfam" id="PF02862">
    <property type="entry name" value="DDHD"/>
    <property type="match status" value="2"/>
</dbReference>
<accession>G8BSU7</accession>
<dbReference type="SUPFAM" id="SSF53474">
    <property type="entry name" value="alpha/beta-Hydrolases"/>
    <property type="match status" value="1"/>
</dbReference>
<dbReference type="Gene3D" id="3.40.50.1820">
    <property type="entry name" value="alpha/beta hydrolase"/>
    <property type="match status" value="1"/>
</dbReference>
<dbReference type="GO" id="GO:0005759">
    <property type="term" value="C:mitochondrial matrix"/>
    <property type="evidence" value="ECO:0007669"/>
    <property type="project" value="EnsemblFungi"/>
</dbReference>
<dbReference type="PANTHER" id="PTHR23509">
    <property type="entry name" value="PA-PL1 PHOSPHOLIPASE FAMILY"/>
    <property type="match status" value="1"/>
</dbReference>
<dbReference type="EMBL" id="HE612859">
    <property type="protein sequence ID" value="CCE62918.1"/>
    <property type="molecule type" value="Genomic_DNA"/>
</dbReference>
<evidence type="ECO:0000259" key="1">
    <source>
        <dbReference type="PROSITE" id="PS51043"/>
    </source>
</evidence>
<reference evidence="2 3" key="1">
    <citation type="journal article" date="2011" name="Proc. Natl. Acad. Sci. U.S.A.">
        <title>Evolutionary erosion of yeast sex chromosomes by mating-type switching accidents.</title>
        <authorList>
            <person name="Gordon J.L."/>
            <person name="Armisen D."/>
            <person name="Proux-Wera E."/>
            <person name="Oheigeartaigh S.S."/>
            <person name="Byrne K.P."/>
            <person name="Wolfe K.H."/>
        </authorList>
    </citation>
    <scope>NUCLEOTIDE SEQUENCE [LARGE SCALE GENOMIC DNA]</scope>
    <source>
        <strain evidence="3">ATCC 24235 / CBS 4417 / NBRC 1672 / NRRL Y-8282 / UCD 70-5</strain>
    </source>
</reference>
<dbReference type="OrthoDB" id="69269at2759"/>
<dbReference type="GeneID" id="11531130"/>
<dbReference type="GO" id="GO:0046337">
    <property type="term" value="P:phosphatidylethanolamine metabolic process"/>
    <property type="evidence" value="ECO:0007669"/>
    <property type="project" value="EnsemblFungi"/>
</dbReference>
<dbReference type="HOGENOM" id="CLU_007365_0_0_1"/>
<dbReference type="InterPro" id="IPR004177">
    <property type="entry name" value="DDHD_dom"/>
</dbReference>
<dbReference type="SMART" id="SM01127">
    <property type="entry name" value="DDHD"/>
    <property type="match status" value="1"/>
</dbReference>
<dbReference type="GO" id="GO:0008970">
    <property type="term" value="F:phospholipase A1 activity"/>
    <property type="evidence" value="ECO:0007669"/>
    <property type="project" value="EnsemblFungi"/>
</dbReference>
<feature type="domain" description="DDHD" evidence="1">
    <location>
        <begin position="487"/>
        <end position="658"/>
    </location>
</feature>
<dbReference type="InterPro" id="IPR057826">
    <property type="entry name" value="WWE_C20G8.02"/>
</dbReference>
<gene>
    <name evidence="2" type="primary">TPHA0D02820</name>
    <name evidence="2" type="ordered locus">TPHA_0D02820</name>
</gene>
<dbReference type="Pfam" id="PF23465">
    <property type="entry name" value="DUF7131"/>
    <property type="match status" value="1"/>
</dbReference>
<protein>
    <recommendedName>
        <fullName evidence="1">DDHD domain-containing protein</fullName>
    </recommendedName>
</protein>
<dbReference type="Pfam" id="PF23463">
    <property type="entry name" value="WWE_2"/>
    <property type="match status" value="1"/>
</dbReference>
<dbReference type="PROSITE" id="PS51043">
    <property type="entry name" value="DDHD"/>
    <property type="match status" value="1"/>
</dbReference>
<dbReference type="InterPro" id="IPR055555">
    <property type="entry name" value="PA-PLA1_DUF7131"/>
</dbReference>
<proteinExistence type="predicted"/>
<organism evidence="2 3">
    <name type="scientific">Tetrapisispora phaffii (strain ATCC 24235 / CBS 4417 / NBRC 1672 / NRRL Y-8282 / UCD 70-5)</name>
    <name type="common">Yeast</name>
    <name type="synonym">Fabospora phaffii</name>
    <dbReference type="NCBI Taxonomy" id="1071381"/>
    <lineage>
        <taxon>Eukaryota</taxon>
        <taxon>Fungi</taxon>
        <taxon>Dikarya</taxon>
        <taxon>Ascomycota</taxon>
        <taxon>Saccharomycotina</taxon>
        <taxon>Saccharomycetes</taxon>
        <taxon>Saccharomycetales</taxon>
        <taxon>Saccharomycetaceae</taxon>
        <taxon>Tetrapisispora</taxon>
    </lineage>
</organism>
<dbReference type="OMA" id="HIQRGYS"/>
<dbReference type="RefSeq" id="XP_003685352.1">
    <property type="nucleotide sequence ID" value="XM_003685304.1"/>
</dbReference>
<evidence type="ECO:0000313" key="2">
    <source>
        <dbReference type="EMBL" id="CCE62918.1"/>
    </source>
</evidence>
<dbReference type="eggNOG" id="KOG2308">
    <property type="taxonomic scope" value="Eukaryota"/>
</dbReference>
<dbReference type="GO" id="GO:0032048">
    <property type="term" value="P:cardiolipin metabolic process"/>
    <property type="evidence" value="ECO:0007669"/>
    <property type="project" value="EnsemblFungi"/>
</dbReference>
<dbReference type="GO" id="GO:0046872">
    <property type="term" value="F:metal ion binding"/>
    <property type="evidence" value="ECO:0007669"/>
    <property type="project" value="InterPro"/>
</dbReference>